<comment type="subcellular location">
    <subcellularLocation>
        <location evidence="8">Cytoplasm</location>
    </subcellularLocation>
</comment>
<keyword evidence="8" id="KW-0698">rRNA processing</keyword>
<keyword evidence="4 8" id="KW-0479">Metal-binding</keyword>
<evidence type="ECO:0000313" key="10">
    <source>
        <dbReference type="Proteomes" id="UP000010310"/>
    </source>
</evidence>
<dbReference type="EMBL" id="AMWX01000002">
    <property type="protein sequence ID" value="EKO36707.1"/>
    <property type="molecule type" value="Genomic_DNA"/>
</dbReference>
<gene>
    <name evidence="8 9" type="primary">ybeY</name>
    <name evidence="9" type="ORF">B273_0983</name>
</gene>
<dbReference type="PROSITE" id="PS01306">
    <property type="entry name" value="UPF0054"/>
    <property type="match status" value="1"/>
</dbReference>
<keyword evidence="6 8" id="KW-0378">Hydrolase</keyword>
<comment type="caution">
    <text evidence="9">The sequence shown here is derived from an EMBL/GenBank/DDBJ whole genome shotgun (WGS) entry which is preliminary data.</text>
</comment>
<reference evidence="9 10" key="1">
    <citation type="submission" date="2012-09" db="EMBL/GenBank/DDBJ databases">
        <authorList>
            <person name="Dupont C.L."/>
            <person name="Rusch D.B."/>
            <person name="Lombardo M.-J."/>
            <person name="Novotny M."/>
            <person name="Yee-Greenbaum J."/>
            <person name="Laskin R."/>
        </authorList>
    </citation>
    <scope>NUCLEOTIDE SEQUENCE [LARGE SCALE GENOMIC DNA]</scope>
    <source>
        <strain evidence="9">SAR86E</strain>
    </source>
</reference>
<evidence type="ECO:0000313" key="9">
    <source>
        <dbReference type="EMBL" id="EKO36707.1"/>
    </source>
</evidence>
<name>K6FDK2_9GAMM</name>
<dbReference type="SUPFAM" id="SSF55486">
    <property type="entry name" value="Metalloproteases ('zincins'), catalytic domain"/>
    <property type="match status" value="1"/>
</dbReference>
<feature type="binding site" evidence="8">
    <location>
        <position position="116"/>
    </location>
    <ligand>
        <name>Zn(2+)</name>
        <dbReference type="ChEBI" id="CHEBI:29105"/>
        <note>catalytic</note>
    </ligand>
</feature>
<dbReference type="GO" id="GO:0004222">
    <property type="term" value="F:metalloendopeptidase activity"/>
    <property type="evidence" value="ECO:0007669"/>
    <property type="project" value="InterPro"/>
</dbReference>
<evidence type="ECO:0000256" key="7">
    <source>
        <dbReference type="ARBA" id="ARBA00022833"/>
    </source>
</evidence>
<organism evidence="9 10">
    <name type="scientific">SAR86 cluster bacterium SAR86E</name>
    <dbReference type="NCBI Taxonomy" id="1208365"/>
    <lineage>
        <taxon>Bacteria</taxon>
        <taxon>Pseudomonadati</taxon>
        <taxon>Pseudomonadota</taxon>
        <taxon>Gammaproteobacteria</taxon>
        <taxon>SAR86 cluster</taxon>
    </lineage>
</organism>
<keyword evidence="3 8" id="KW-0540">Nuclease</keyword>
<proteinExistence type="inferred from homology"/>
<keyword evidence="7 8" id="KW-0862">Zinc</keyword>
<dbReference type="PANTHER" id="PTHR46986">
    <property type="entry name" value="ENDORIBONUCLEASE YBEY, CHLOROPLASTIC"/>
    <property type="match status" value="1"/>
</dbReference>
<evidence type="ECO:0000256" key="3">
    <source>
        <dbReference type="ARBA" id="ARBA00022722"/>
    </source>
</evidence>
<keyword evidence="2 8" id="KW-0690">Ribosome biogenesis</keyword>
<comment type="similarity">
    <text evidence="1 8">Belongs to the endoribonuclease YbeY family.</text>
</comment>
<dbReference type="HAMAP" id="MF_00009">
    <property type="entry name" value="Endoribonucl_YbeY"/>
    <property type="match status" value="1"/>
</dbReference>
<dbReference type="Pfam" id="PF02130">
    <property type="entry name" value="YbeY"/>
    <property type="match status" value="1"/>
</dbReference>
<feature type="binding site" evidence="8">
    <location>
        <position position="122"/>
    </location>
    <ligand>
        <name>Zn(2+)</name>
        <dbReference type="ChEBI" id="CHEBI:29105"/>
        <note>catalytic</note>
    </ligand>
</feature>
<evidence type="ECO:0000256" key="6">
    <source>
        <dbReference type="ARBA" id="ARBA00022801"/>
    </source>
</evidence>
<dbReference type="STRING" id="1208365.B273_0983"/>
<dbReference type="InterPro" id="IPR020549">
    <property type="entry name" value="YbeY_CS"/>
</dbReference>
<keyword evidence="8" id="KW-0963">Cytoplasm</keyword>
<protein>
    <recommendedName>
        <fullName evidence="8">Endoribonuclease YbeY</fullName>
        <ecNumber evidence="8">3.1.-.-</ecNumber>
    </recommendedName>
</protein>
<dbReference type="GO" id="GO:0004521">
    <property type="term" value="F:RNA endonuclease activity"/>
    <property type="evidence" value="ECO:0007669"/>
    <property type="project" value="UniProtKB-UniRule"/>
</dbReference>
<dbReference type="GO" id="GO:0008270">
    <property type="term" value="F:zinc ion binding"/>
    <property type="evidence" value="ECO:0007669"/>
    <property type="project" value="UniProtKB-UniRule"/>
</dbReference>
<dbReference type="InterPro" id="IPR023091">
    <property type="entry name" value="MetalPrtase_cat_dom_sf_prd"/>
</dbReference>
<dbReference type="NCBIfam" id="TIGR00043">
    <property type="entry name" value="rRNA maturation RNase YbeY"/>
    <property type="match status" value="1"/>
</dbReference>
<dbReference type="Proteomes" id="UP000010310">
    <property type="component" value="Unassembled WGS sequence"/>
</dbReference>
<evidence type="ECO:0000256" key="2">
    <source>
        <dbReference type="ARBA" id="ARBA00022517"/>
    </source>
</evidence>
<dbReference type="InterPro" id="IPR002036">
    <property type="entry name" value="YbeY"/>
</dbReference>
<evidence type="ECO:0000256" key="1">
    <source>
        <dbReference type="ARBA" id="ARBA00010875"/>
    </source>
</evidence>
<dbReference type="EC" id="3.1.-.-" evidence="8"/>
<keyword evidence="5 8" id="KW-0255">Endonuclease</keyword>
<sequence>MSLKIIPHKFALFKGSLEKRMMHITEYILADHNEISSVVNLKLMNSSEMIMLNNEFRKKDSDTNILSFPASSELKKRSGELGDIAISIPYAKNEIQGLKRNLDDHMMHLLAHGILHLLGFDHKEEKEAKIMEEKEIKYLESFKIGNPYIQ</sequence>
<accession>K6FDK2</accession>
<dbReference type="PANTHER" id="PTHR46986:SF1">
    <property type="entry name" value="ENDORIBONUCLEASE YBEY, CHLOROPLASTIC"/>
    <property type="match status" value="1"/>
</dbReference>
<dbReference type="Gene3D" id="3.40.390.30">
    <property type="entry name" value="Metalloproteases ('zincins'), catalytic domain"/>
    <property type="match status" value="1"/>
</dbReference>
<evidence type="ECO:0000256" key="5">
    <source>
        <dbReference type="ARBA" id="ARBA00022759"/>
    </source>
</evidence>
<comment type="cofactor">
    <cofactor evidence="8">
        <name>Zn(2+)</name>
        <dbReference type="ChEBI" id="CHEBI:29105"/>
    </cofactor>
    <text evidence="8">Binds 1 zinc ion.</text>
</comment>
<dbReference type="GO" id="GO:0005737">
    <property type="term" value="C:cytoplasm"/>
    <property type="evidence" value="ECO:0007669"/>
    <property type="project" value="UniProtKB-SubCell"/>
</dbReference>
<evidence type="ECO:0000256" key="8">
    <source>
        <dbReference type="HAMAP-Rule" id="MF_00009"/>
    </source>
</evidence>
<keyword evidence="10" id="KW-1185">Reference proteome</keyword>
<feature type="binding site" evidence="8">
    <location>
        <position position="112"/>
    </location>
    <ligand>
        <name>Zn(2+)</name>
        <dbReference type="ChEBI" id="CHEBI:29105"/>
        <note>catalytic</note>
    </ligand>
</feature>
<dbReference type="AlphaFoldDB" id="K6FDK2"/>
<comment type="function">
    <text evidence="8">Single strand-specific metallo-endoribonuclease involved in late-stage 70S ribosome quality control and in maturation of the 3' terminus of the 16S rRNA.</text>
</comment>
<dbReference type="PATRIC" id="fig|1208365.4.peg.560"/>
<evidence type="ECO:0000256" key="4">
    <source>
        <dbReference type="ARBA" id="ARBA00022723"/>
    </source>
</evidence>
<dbReference type="GO" id="GO:0006364">
    <property type="term" value="P:rRNA processing"/>
    <property type="evidence" value="ECO:0007669"/>
    <property type="project" value="UniProtKB-UniRule"/>
</dbReference>